<dbReference type="PANTHER" id="PTHR15032">
    <property type="entry name" value="N-ACYL-PHOSPHATIDYLETHANOLAMINE-HYDROLYZING PHOSPHOLIPASE D"/>
    <property type="match status" value="1"/>
</dbReference>
<dbReference type="InterPro" id="IPR001279">
    <property type="entry name" value="Metallo-B-lactamas"/>
</dbReference>
<evidence type="ECO:0000313" key="2">
    <source>
        <dbReference type="EMBL" id="TGL93117.1"/>
    </source>
</evidence>
<dbReference type="Gene3D" id="3.60.15.10">
    <property type="entry name" value="Ribonuclease Z/Hydroxyacylglutathione hydrolase-like"/>
    <property type="match status" value="1"/>
</dbReference>
<comment type="caution">
    <text evidence="2">The sequence shown here is derived from an EMBL/GenBank/DDBJ whole genome shotgun (WGS) entry which is preliminary data.</text>
</comment>
<feature type="domain" description="Metallo-beta-lactamase" evidence="1">
    <location>
        <begin position="97"/>
        <end position="293"/>
    </location>
</feature>
<gene>
    <name evidence="2" type="ORF">EHQ76_18760</name>
</gene>
<dbReference type="AlphaFoldDB" id="A0A5F2B2J4"/>
<accession>A0A5F2B2J4</accession>
<dbReference type="InterPro" id="IPR036866">
    <property type="entry name" value="RibonucZ/Hydroxyglut_hydro"/>
</dbReference>
<dbReference type="EMBL" id="RQGN01000101">
    <property type="protein sequence ID" value="TGL93117.1"/>
    <property type="molecule type" value="Genomic_DNA"/>
</dbReference>
<organism evidence="2 3">
    <name type="scientific">Leptospira barantonii</name>
    <dbReference type="NCBI Taxonomy" id="2023184"/>
    <lineage>
        <taxon>Bacteria</taxon>
        <taxon>Pseudomonadati</taxon>
        <taxon>Spirochaetota</taxon>
        <taxon>Spirochaetia</taxon>
        <taxon>Leptospirales</taxon>
        <taxon>Leptospiraceae</taxon>
        <taxon>Leptospira</taxon>
    </lineage>
</organism>
<keyword evidence="2" id="KW-0378">Hydrolase</keyword>
<sequence length="361" mass="41015">MAFDILTCISLNASNEREERIRASRNWKDGKFVNPQPLINDIGSSLVSMFLKDEHVSPKNPIDYEKTDASVLLSEPESGLRVTWFGHSSTLVEIDGTKVLTDPIWSDRTSPVSWAGPKRWYDAPLSFQDLPKIDAVVISHNHYDHLDRQTALMLNEKGVTFVVPLGVASHLIDWGISSSKIRELDWWEETKIGNLKIVCTPARHASGRFLFDKDEHLWAGYALLGDKHRVYYSGDTGLFPAMKEIGNKYGPFDLTMIETGQYNQAWPDWHIGPEQAVIAHKMVNGKTMLPVHWALFELASHSWTEPIERVLVKAKELNIAVATPKPGQSFEPETKKEFSRWWPDLPWKTAKENPIVSTQTE</sequence>
<dbReference type="GO" id="GO:0005737">
    <property type="term" value="C:cytoplasm"/>
    <property type="evidence" value="ECO:0007669"/>
    <property type="project" value="TreeGrafter"/>
</dbReference>
<dbReference type="Pfam" id="PF12706">
    <property type="entry name" value="Lactamase_B_2"/>
    <property type="match status" value="1"/>
</dbReference>
<evidence type="ECO:0000259" key="1">
    <source>
        <dbReference type="Pfam" id="PF12706"/>
    </source>
</evidence>
<dbReference type="OrthoDB" id="9805728at2"/>
<dbReference type="SUPFAM" id="SSF56281">
    <property type="entry name" value="Metallo-hydrolase/oxidoreductase"/>
    <property type="match status" value="1"/>
</dbReference>
<reference evidence="2 3" key="1">
    <citation type="journal article" date="2019" name="PLoS Negl. Trop. Dis.">
        <title>Revisiting the worldwide diversity of Leptospira species in the environment.</title>
        <authorList>
            <person name="Vincent A.T."/>
            <person name="Schiettekatte O."/>
            <person name="Bourhy P."/>
            <person name="Veyrier F.J."/>
            <person name="Picardeau M."/>
        </authorList>
    </citation>
    <scope>NUCLEOTIDE SEQUENCE [LARGE SCALE GENOMIC DNA]</scope>
    <source>
        <strain evidence="2 3">201702444</strain>
    </source>
</reference>
<protein>
    <submittedName>
        <fullName evidence="2">MBL fold metallo-hydrolase</fullName>
    </submittedName>
</protein>
<proteinExistence type="predicted"/>
<dbReference type="PANTHER" id="PTHR15032:SF4">
    <property type="entry name" value="N-ACYL-PHOSPHATIDYLETHANOLAMINE-HYDROLYZING PHOSPHOLIPASE D"/>
    <property type="match status" value="1"/>
</dbReference>
<dbReference type="Proteomes" id="UP000298429">
    <property type="component" value="Unassembled WGS sequence"/>
</dbReference>
<dbReference type="GO" id="GO:0016787">
    <property type="term" value="F:hydrolase activity"/>
    <property type="evidence" value="ECO:0007669"/>
    <property type="project" value="UniProtKB-KW"/>
</dbReference>
<name>A0A5F2B2J4_9LEPT</name>
<evidence type="ECO:0000313" key="3">
    <source>
        <dbReference type="Proteomes" id="UP000298429"/>
    </source>
</evidence>